<dbReference type="OrthoDB" id="2535105at2759"/>
<dbReference type="Proteomes" id="UP000719766">
    <property type="component" value="Unassembled WGS sequence"/>
</dbReference>
<keyword evidence="2" id="KW-1185">Reference proteome</keyword>
<gene>
    <name evidence="1" type="ORF">HD556DRAFT_1310330</name>
</gene>
<dbReference type="AlphaFoldDB" id="A0A9P7DED5"/>
<evidence type="ECO:0000313" key="2">
    <source>
        <dbReference type="Proteomes" id="UP000719766"/>
    </source>
</evidence>
<dbReference type="GeneID" id="64594162"/>
<organism evidence="1 2">
    <name type="scientific">Suillus plorans</name>
    <dbReference type="NCBI Taxonomy" id="116603"/>
    <lineage>
        <taxon>Eukaryota</taxon>
        <taxon>Fungi</taxon>
        <taxon>Dikarya</taxon>
        <taxon>Basidiomycota</taxon>
        <taxon>Agaricomycotina</taxon>
        <taxon>Agaricomycetes</taxon>
        <taxon>Agaricomycetidae</taxon>
        <taxon>Boletales</taxon>
        <taxon>Suillineae</taxon>
        <taxon>Suillaceae</taxon>
        <taxon>Suillus</taxon>
    </lineage>
</organism>
<reference evidence="1" key="1">
    <citation type="journal article" date="2020" name="New Phytol.">
        <title>Comparative genomics reveals dynamic genome evolution in host specialist ectomycorrhizal fungi.</title>
        <authorList>
            <person name="Lofgren L.A."/>
            <person name="Nguyen N.H."/>
            <person name="Vilgalys R."/>
            <person name="Ruytinx J."/>
            <person name="Liao H.L."/>
            <person name="Branco S."/>
            <person name="Kuo A."/>
            <person name="LaButti K."/>
            <person name="Lipzen A."/>
            <person name="Andreopoulos W."/>
            <person name="Pangilinan J."/>
            <person name="Riley R."/>
            <person name="Hundley H."/>
            <person name="Na H."/>
            <person name="Barry K."/>
            <person name="Grigoriev I.V."/>
            <person name="Stajich J.E."/>
            <person name="Kennedy P.G."/>
        </authorList>
    </citation>
    <scope>NUCLEOTIDE SEQUENCE</scope>
    <source>
        <strain evidence="1">S12</strain>
    </source>
</reference>
<evidence type="ECO:0000313" key="1">
    <source>
        <dbReference type="EMBL" id="KAG1790784.1"/>
    </source>
</evidence>
<name>A0A9P7DED5_9AGAM</name>
<proteinExistence type="predicted"/>
<accession>A0A9P7DED5</accession>
<protein>
    <submittedName>
        <fullName evidence="1">Uncharacterized protein</fullName>
    </submittedName>
</protein>
<dbReference type="RefSeq" id="XP_041157717.1">
    <property type="nucleotide sequence ID" value="XM_041300398.1"/>
</dbReference>
<sequence length="243" mass="27597">MKRENGLLDANEADVGRFPIWDSPHYLLIPGLGLQVWFNHYHHHHQTKFKSPNVLGSDPSGPEWGFDYSIGTLKPGPLTTNHISIILWPEASLPYWHVVKDACFMKLIKNIAKLRTAQVQHWLANNIHQYVIPMLHDLNVSGHIAKGNHGREFVKKTIRKSSMPFRLAPCIYIIFLGRSTSDFDVRLVIEPIQISGPLSAALFGCLSCQSYVYFTGFTNDHLILKAAQFMKEHAYVSGNHHYG</sequence>
<comment type="caution">
    <text evidence="1">The sequence shown here is derived from an EMBL/GenBank/DDBJ whole genome shotgun (WGS) entry which is preliminary data.</text>
</comment>
<dbReference type="EMBL" id="JABBWE010000047">
    <property type="protein sequence ID" value="KAG1790784.1"/>
    <property type="molecule type" value="Genomic_DNA"/>
</dbReference>